<dbReference type="Proteomes" id="UP000078046">
    <property type="component" value="Unassembled WGS sequence"/>
</dbReference>
<evidence type="ECO:0000313" key="3">
    <source>
        <dbReference type="Proteomes" id="UP000078046"/>
    </source>
</evidence>
<dbReference type="GO" id="GO:0005737">
    <property type="term" value="C:cytoplasm"/>
    <property type="evidence" value="ECO:0007669"/>
    <property type="project" value="TreeGrafter"/>
</dbReference>
<dbReference type="InterPro" id="IPR038586">
    <property type="entry name" value="Tctex-1-like_sf"/>
</dbReference>
<dbReference type="AlphaFoldDB" id="A0A177B018"/>
<proteinExistence type="inferred from homology"/>
<reference evidence="2 3" key="1">
    <citation type="submission" date="2016-04" db="EMBL/GenBank/DDBJ databases">
        <title>The genome of Intoshia linei affirms orthonectids as highly simplified spiralians.</title>
        <authorList>
            <person name="Mikhailov K.V."/>
            <person name="Slusarev G.S."/>
            <person name="Nikitin M.A."/>
            <person name="Logacheva M.D."/>
            <person name="Penin A."/>
            <person name="Aleoshin V."/>
            <person name="Panchin Y.V."/>
        </authorList>
    </citation>
    <scope>NUCLEOTIDE SEQUENCE [LARGE SCALE GENOMIC DNA]</scope>
    <source>
        <strain evidence="2">Intl2013</strain>
        <tissue evidence="2">Whole animal</tissue>
    </source>
</reference>
<dbReference type="EMBL" id="LWCA01000781">
    <property type="protein sequence ID" value="OAF66963.1"/>
    <property type="molecule type" value="Genomic_DNA"/>
</dbReference>
<comment type="caution">
    <text evidence="2">The sequence shown here is derived from an EMBL/GenBank/DDBJ whole genome shotgun (WGS) entry which is preliminary data.</text>
</comment>
<comment type="similarity">
    <text evidence="1">Belongs to the dynein light chain Tctex-type family.</text>
</comment>
<dbReference type="GO" id="GO:0005868">
    <property type="term" value="C:cytoplasmic dynein complex"/>
    <property type="evidence" value="ECO:0007669"/>
    <property type="project" value="TreeGrafter"/>
</dbReference>
<dbReference type="CDD" id="cd21451">
    <property type="entry name" value="DLC-like_TCTEX1D"/>
    <property type="match status" value="1"/>
</dbReference>
<dbReference type="GO" id="GO:0007018">
    <property type="term" value="P:microtubule-based movement"/>
    <property type="evidence" value="ECO:0007669"/>
    <property type="project" value="TreeGrafter"/>
</dbReference>
<dbReference type="PANTHER" id="PTHR21255:SF65">
    <property type="entry name" value="TCTEX1 DOMAIN-CONTAINING PROTEIN 2"/>
    <property type="match status" value="1"/>
</dbReference>
<evidence type="ECO:0000313" key="2">
    <source>
        <dbReference type="EMBL" id="OAF66963.1"/>
    </source>
</evidence>
<protein>
    <submittedName>
        <fullName evidence="2">T-complex testis-specific protein 3</fullName>
    </submittedName>
</protein>
<dbReference type="PANTHER" id="PTHR21255">
    <property type="entry name" value="T-COMPLEX-ASSOCIATED-TESTIS-EXPRESSED 1/ DYNEIN LIGHT CHAIN"/>
    <property type="match status" value="1"/>
</dbReference>
<accession>A0A177B018</accession>
<organism evidence="2 3">
    <name type="scientific">Intoshia linei</name>
    <dbReference type="NCBI Taxonomy" id="1819745"/>
    <lineage>
        <taxon>Eukaryota</taxon>
        <taxon>Metazoa</taxon>
        <taxon>Spiralia</taxon>
        <taxon>Lophotrochozoa</taxon>
        <taxon>Mesozoa</taxon>
        <taxon>Orthonectida</taxon>
        <taxon>Rhopaluridae</taxon>
        <taxon>Intoshia</taxon>
    </lineage>
</organism>
<dbReference type="InterPro" id="IPR005334">
    <property type="entry name" value="Tctex-1-like"/>
</dbReference>
<keyword evidence="3" id="KW-1185">Reference proteome</keyword>
<gene>
    <name evidence="2" type="ORF">A3Q56_05294</name>
</gene>
<dbReference type="Gene3D" id="3.30.1140.40">
    <property type="entry name" value="Tctex-1"/>
    <property type="match status" value="1"/>
</dbReference>
<dbReference type="GO" id="GO:0045505">
    <property type="term" value="F:dynein intermediate chain binding"/>
    <property type="evidence" value="ECO:0007669"/>
    <property type="project" value="TreeGrafter"/>
</dbReference>
<name>A0A177B018_9BILA</name>
<dbReference type="OrthoDB" id="10260741at2759"/>
<sequence>MTVKGNAKARAYQNLKGNVVMSNKKEKSAKKDQNGIITNCTHFDDPKSNVMKNSVVNNTYRLEPMKKFPIQDIYTQLLNLMKIKLSNCIYKPVVIAKLSKTIADKAKEISKKIMIHRYKIITFCTIGEKLQQQMDISTRCLLNDLYDNMMTITIERKNFFATLNVYAFYCE</sequence>
<evidence type="ECO:0000256" key="1">
    <source>
        <dbReference type="ARBA" id="ARBA00005361"/>
    </source>
</evidence>
<dbReference type="Pfam" id="PF03645">
    <property type="entry name" value="Tctex-1"/>
    <property type="match status" value="1"/>
</dbReference>